<keyword evidence="2" id="KW-1185">Reference proteome</keyword>
<sequence length="178" mass="19447">MAGLREAGFLKSKHSTINDIIKRALTSSGIPAILEPTGINRTDGKRPDGLTLVPWSRGKSLMWDTTCVDTLAPYHLLSTSKIASSAAESAVHNERHKYVHLVDNYIFIVFAVQTLGSWCKEAKDLVSEIGRSLVTVTGDPHCTNYLRQRIGIAIQRGNAASILGTFPDANSLDKIFLI</sequence>
<reference evidence="1 2" key="1">
    <citation type="journal article" date="2022" name="Allergy">
        <title>Genome assembly and annotation of Periplaneta americana reveal a comprehensive cockroach allergen profile.</title>
        <authorList>
            <person name="Wang L."/>
            <person name="Xiong Q."/>
            <person name="Saelim N."/>
            <person name="Wang L."/>
            <person name="Nong W."/>
            <person name="Wan A.T."/>
            <person name="Shi M."/>
            <person name="Liu X."/>
            <person name="Cao Q."/>
            <person name="Hui J.H.L."/>
            <person name="Sookrung N."/>
            <person name="Leung T.F."/>
            <person name="Tungtrongchitr A."/>
            <person name="Tsui S.K.W."/>
        </authorList>
    </citation>
    <scope>NUCLEOTIDE SEQUENCE [LARGE SCALE GENOMIC DNA]</scope>
    <source>
        <strain evidence="1">PWHHKU_190912</strain>
    </source>
</reference>
<evidence type="ECO:0000313" key="1">
    <source>
        <dbReference type="EMBL" id="KAJ4447838.1"/>
    </source>
</evidence>
<gene>
    <name evidence="1" type="ORF">ANN_09846</name>
</gene>
<accession>A0ABQ8TMF6</accession>
<proteinExistence type="predicted"/>
<protein>
    <submittedName>
        <fullName evidence="1">Uncharacterized protein</fullName>
    </submittedName>
</protein>
<name>A0ABQ8TMF6_PERAM</name>
<organism evidence="1 2">
    <name type="scientific">Periplaneta americana</name>
    <name type="common">American cockroach</name>
    <name type="synonym">Blatta americana</name>
    <dbReference type="NCBI Taxonomy" id="6978"/>
    <lineage>
        <taxon>Eukaryota</taxon>
        <taxon>Metazoa</taxon>
        <taxon>Ecdysozoa</taxon>
        <taxon>Arthropoda</taxon>
        <taxon>Hexapoda</taxon>
        <taxon>Insecta</taxon>
        <taxon>Pterygota</taxon>
        <taxon>Neoptera</taxon>
        <taxon>Polyneoptera</taxon>
        <taxon>Dictyoptera</taxon>
        <taxon>Blattodea</taxon>
        <taxon>Blattoidea</taxon>
        <taxon>Blattidae</taxon>
        <taxon>Blattinae</taxon>
        <taxon>Periplaneta</taxon>
    </lineage>
</organism>
<dbReference type="Proteomes" id="UP001148838">
    <property type="component" value="Unassembled WGS sequence"/>
</dbReference>
<dbReference type="EMBL" id="JAJSOF020000005">
    <property type="protein sequence ID" value="KAJ4447838.1"/>
    <property type="molecule type" value="Genomic_DNA"/>
</dbReference>
<evidence type="ECO:0000313" key="2">
    <source>
        <dbReference type="Proteomes" id="UP001148838"/>
    </source>
</evidence>
<comment type="caution">
    <text evidence="1">The sequence shown here is derived from an EMBL/GenBank/DDBJ whole genome shotgun (WGS) entry which is preliminary data.</text>
</comment>